<organism evidence="1 2">
    <name type="scientific">Gigaspora margarita</name>
    <dbReference type="NCBI Taxonomy" id="4874"/>
    <lineage>
        <taxon>Eukaryota</taxon>
        <taxon>Fungi</taxon>
        <taxon>Fungi incertae sedis</taxon>
        <taxon>Mucoromycota</taxon>
        <taxon>Glomeromycotina</taxon>
        <taxon>Glomeromycetes</taxon>
        <taxon>Diversisporales</taxon>
        <taxon>Gigasporaceae</taxon>
        <taxon>Gigaspora</taxon>
    </lineage>
</organism>
<dbReference type="Proteomes" id="UP000439903">
    <property type="component" value="Unassembled WGS sequence"/>
</dbReference>
<proteinExistence type="predicted"/>
<keyword evidence="2" id="KW-1185">Reference proteome</keyword>
<comment type="caution">
    <text evidence="1">The sequence shown here is derived from an EMBL/GenBank/DDBJ whole genome shotgun (WGS) entry which is preliminary data.</text>
</comment>
<accession>A0A8H4AA74</accession>
<sequence length="144" mass="16500">MSSMHITSGEIVKRFYYSRALLWFILTRLVDFFKDNNNQVYPIPICLGLEILVQLNKKSLLCVVHNIHNLLQPDYICKGSRHSSGINICLSNYFCTKPKFSGLVYLGLSQTKTTQKLLEDIAFHLFIVKLENIAIYIGSLSKII</sequence>
<dbReference type="AlphaFoldDB" id="A0A8H4AA74"/>
<dbReference type="EMBL" id="WTPW01001018">
    <property type="protein sequence ID" value="KAF0462055.1"/>
    <property type="molecule type" value="Genomic_DNA"/>
</dbReference>
<evidence type="ECO:0000313" key="1">
    <source>
        <dbReference type="EMBL" id="KAF0462055.1"/>
    </source>
</evidence>
<dbReference type="OrthoDB" id="2369547at2759"/>
<reference evidence="1 2" key="1">
    <citation type="journal article" date="2019" name="Environ. Microbiol.">
        <title>At the nexus of three kingdoms: the genome of the mycorrhizal fungus Gigaspora margarita provides insights into plant, endobacterial and fungal interactions.</title>
        <authorList>
            <person name="Venice F."/>
            <person name="Ghignone S."/>
            <person name="Salvioli di Fossalunga A."/>
            <person name="Amselem J."/>
            <person name="Novero M."/>
            <person name="Xianan X."/>
            <person name="Sedzielewska Toro K."/>
            <person name="Morin E."/>
            <person name="Lipzen A."/>
            <person name="Grigoriev I.V."/>
            <person name="Henrissat B."/>
            <person name="Martin F.M."/>
            <person name="Bonfante P."/>
        </authorList>
    </citation>
    <scope>NUCLEOTIDE SEQUENCE [LARGE SCALE GENOMIC DNA]</scope>
    <source>
        <strain evidence="1 2">BEG34</strain>
    </source>
</reference>
<protein>
    <submittedName>
        <fullName evidence="1">Uncharacterized protein</fullName>
    </submittedName>
</protein>
<evidence type="ECO:0000313" key="2">
    <source>
        <dbReference type="Proteomes" id="UP000439903"/>
    </source>
</evidence>
<name>A0A8H4AA74_GIGMA</name>
<gene>
    <name evidence="1" type="ORF">F8M41_000332</name>
</gene>